<keyword evidence="5 7" id="KW-0450">Lipoyl</keyword>
<dbReference type="Gene3D" id="3.30.559.10">
    <property type="entry name" value="Chloramphenicol acetyltransferase-like domain"/>
    <property type="match status" value="1"/>
</dbReference>
<organism evidence="9 10">
    <name type="scientific">Pendulispora brunnea</name>
    <dbReference type="NCBI Taxonomy" id="2905690"/>
    <lineage>
        <taxon>Bacteria</taxon>
        <taxon>Pseudomonadati</taxon>
        <taxon>Myxococcota</taxon>
        <taxon>Myxococcia</taxon>
        <taxon>Myxococcales</taxon>
        <taxon>Sorangiineae</taxon>
        <taxon>Pendulisporaceae</taxon>
        <taxon>Pendulispora</taxon>
    </lineage>
</organism>
<evidence type="ECO:0000256" key="4">
    <source>
        <dbReference type="ARBA" id="ARBA00022679"/>
    </source>
</evidence>
<evidence type="ECO:0000256" key="2">
    <source>
        <dbReference type="ARBA" id="ARBA00007317"/>
    </source>
</evidence>
<dbReference type="PROSITE" id="PS50968">
    <property type="entry name" value="BIOTINYL_LIPOYL"/>
    <property type="match status" value="1"/>
</dbReference>
<accession>A0ABZ2KSH9</accession>
<dbReference type="SUPFAM" id="SSF51230">
    <property type="entry name" value="Single hybrid motif"/>
    <property type="match status" value="1"/>
</dbReference>
<dbReference type="Pfam" id="PF00198">
    <property type="entry name" value="2-oxoacid_dh"/>
    <property type="match status" value="1"/>
</dbReference>
<dbReference type="RefSeq" id="WP_394849895.1">
    <property type="nucleotide sequence ID" value="NZ_CP089982.1"/>
</dbReference>
<dbReference type="Gene3D" id="2.40.50.100">
    <property type="match status" value="1"/>
</dbReference>
<evidence type="ECO:0000256" key="1">
    <source>
        <dbReference type="ARBA" id="ARBA00001938"/>
    </source>
</evidence>
<dbReference type="InterPro" id="IPR000089">
    <property type="entry name" value="Biotin_lipoyl"/>
</dbReference>
<reference evidence="9 10" key="1">
    <citation type="submission" date="2021-12" db="EMBL/GenBank/DDBJ databases">
        <title>Discovery of the Pendulisporaceae a myxobacterial family with distinct sporulation behavior and unique specialized metabolism.</title>
        <authorList>
            <person name="Garcia R."/>
            <person name="Popoff A."/>
            <person name="Bader C.D."/>
            <person name="Loehr J."/>
            <person name="Walesch S."/>
            <person name="Walt C."/>
            <person name="Boldt J."/>
            <person name="Bunk B."/>
            <person name="Haeckl F.J.F.P.J."/>
            <person name="Gunesch A.P."/>
            <person name="Birkelbach J."/>
            <person name="Nuebel U."/>
            <person name="Pietschmann T."/>
            <person name="Bach T."/>
            <person name="Mueller R."/>
        </authorList>
    </citation>
    <scope>NUCLEOTIDE SEQUENCE [LARGE SCALE GENOMIC DNA]</scope>
    <source>
        <strain evidence="9 10">MSr12523</strain>
    </source>
</reference>
<dbReference type="InterPro" id="IPR050743">
    <property type="entry name" value="2-oxoacid_DH_E2_comp"/>
</dbReference>
<dbReference type="EC" id="2.3.1.-" evidence="7"/>
<evidence type="ECO:0000256" key="5">
    <source>
        <dbReference type="ARBA" id="ARBA00022823"/>
    </source>
</evidence>
<keyword evidence="10" id="KW-1185">Reference proteome</keyword>
<dbReference type="InterPro" id="IPR001078">
    <property type="entry name" value="2-oxoacid_DH_actylTfrase"/>
</dbReference>
<comment type="similarity">
    <text evidence="2 7">Belongs to the 2-oxoacid dehydrogenase family.</text>
</comment>
<protein>
    <recommendedName>
        <fullName evidence="7">Dihydrolipoamide acetyltransferase component of pyruvate dehydrogenase complex</fullName>
        <ecNumber evidence="7">2.3.1.-</ecNumber>
    </recommendedName>
</protein>
<evidence type="ECO:0000313" key="9">
    <source>
        <dbReference type="EMBL" id="WXA99261.1"/>
    </source>
</evidence>
<keyword evidence="4 7" id="KW-0808">Transferase</keyword>
<dbReference type="CDD" id="cd06849">
    <property type="entry name" value="lipoyl_domain"/>
    <property type="match status" value="1"/>
</dbReference>
<dbReference type="Proteomes" id="UP001379533">
    <property type="component" value="Chromosome"/>
</dbReference>
<dbReference type="SUPFAM" id="SSF52777">
    <property type="entry name" value="CoA-dependent acyltransferases"/>
    <property type="match status" value="1"/>
</dbReference>
<dbReference type="InterPro" id="IPR011053">
    <property type="entry name" value="Single_hybrid_motif"/>
</dbReference>
<dbReference type="PANTHER" id="PTHR43178:SF5">
    <property type="entry name" value="LIPOAMIDE ACYLTRANSFERASE COMPONENT OF BRANCHED-CHAIN ALPHA-KETO ACID DEHYDROGENASE COMPLEX, MITOCHONDRIAL"/>
    <property type="match status" value="1"/>
</dbReference>
<gene>
    <name evidence="9" type="ORF">LZC95_20860</name>
</gene>
<feature type="domain" description="Lipoyl-binding" evidence="8">
    <location>
        <begin position="2"/>
        <end position="77"/>
    </location>
</feature>
<evidence type="ECO:0000256" key="7">
    <source>
        <dbReference type="RuleBase" id="RU003423"/>
    </source>
</evidence>
<comment type="cofactor">
    <cofactor evidence="1 7">
        <name>(R)-lipoate</name>
        <dbReference type="ChEBI" id="CHEBI:83088"/>
    </cofactor>
</comment>
<dbReference type="InterPro" id="IPR023213">
    <property type="entry name" value="CAT-like_dom_sf"/>
</dbReference>
<dbReference type="PANTHER" id="PTHR43178">
    <property type="entry name" value="DIHYDROLIPOAMIDE ACETYLTRANSFERASE COMPONENT OF PYRUVATE DEHYDROGENASE COMPLEX"/>
    <property type="match status" value="1"/>
</dbReference>
<evidence type="ECO:0000256" key="6">
    <source>
        <dbReference type="ARBA" id="ARBA00023315"/>
    </source>
</evidence>
<evidence type="ECO:0000313" key="10">
    <source>
        <dbReference type="Proteomes" id="UP001379533"/>
    </source>
</evidence>
<proteinExistence type="inferred from homology"/>
<evidence type="ECO:0000256" key="3">
    <source>
        <dbReference type="ARBA" id="ARBA00011484"/>
    </source>
</evidence>
<keyword evidence="6 7" id="KW-0012">Acyltransferase</keyword>
<dbReference type="EMBL" id="CP089982">
    <property type="protein sequence ID" value="WXA99261.1"/>
    <property type="molecule type" value="Genomic_DNA"/>
</dbReference>
<evidence type="ECO:0000259" key="8">
    <source>
        <dbReference type="PROSITE" id="PS50968"/>
    </source>
</evidence>
<comment type="subunit">
    <text evidence="3">Forms a 24-polypeptide structural core with octahedral symmetry.</text>
</comment>
<dbReference type="Pfam" id="PF00364">
    <property type="entry name" value="Biotin_lipoyl"/>
    <property type="match status" value="1"/>
</dbReference>
<sequence length="353" mass="37902">MGTLYRLPDLGEGISRASIVNWYVREGEHIEPETPMLAVLTDKATVDIPAPCGGIVRRIFAAPEQVVAVGSILVDIGAADQANEARFEETVRFASHNEGEYAGLLSSFPPPPPPPSSVQPLSFMPPKGTHQRIPLSGARRAAAEHLTFAQRIPSVTVVEEADLTTLDRIQGASGVGYIPFLIQAAIASFGETPLANAVFDEGRNELLAYDDVHVGVAVQTNDALLVPVLADAQTFTLDQLEERLVSLATEAHERRLKPADLAGATFTVTFAGHGGGLLATPLLNAPQVAILALNRPTRRPAVVDDELTVRNMAYLALTFDHRALDGRAAGKFLRDVRDRLSDPLRAISAGEFR</sequence>
<name>A0ABZ2KSH9_9BACT</name>